<dbReference type="Proteomes" id="UP001633002">
    <property type="component" value="Unassembled WGS sequence"/>
</dbReference>
<evidence type="ECO:0000313" key="4">
    <source>
        <dbReference type="EMBL" id="KAL3681305.1"/>
    </source>
</evidence>
<feature type="compositionally biased region" description="Basic and acidic residues" evidence="2">
    <location>
        <begin position="757"/>
        <end position="794"/>
    </location>
</feature>
<feature type="compositionally biased region" description="Basic and acidic residues" evidence="2">
    <location>
        <begin position="671"/>
        <end position="684"/>
    </location>
</feature>
<dbReference type="InterPro" id="IPR000253">
    <property type="entry name" value="FHA_dom"/>
</dbReference>
<sequence length="874" mass="96535">MELDSVQEGPSAHKVVGVSGNLSAENIQGDYVCSRDNSDASIKKPDGESSAMEESVAQSMTGFVIEDLETRVELNGIDMEPRRTLTPAEAGGFKVPRFSSRNPPPPPKPGSPLSFKVPPPSQNAASRVQPQGLETPIPAAPRKQEVKSPPRAFPDLSESKKLNVERGDTSEENKRRDSEDADAKGNAGNGGLDAVSSSSADFERLSDNSGATDLATTSSSTVPQPGAEVGTSSQNKPVAGPVGPPYVKPPWSAAPGHPFKLEVLKEGISLGVEDVSEKGAYMFGRSDRCDFVLEHPTISRFHAVLQYNAKGKGFVFDLGSTHGTFVNKKQVQGKTYTPLNVGDIIRFGLSTRLYHFQGPTEFLPEEGLSKGERHAVRMLELAQDKAEKEQSLLRAKRNAASADGATWGMQEDAVDEDEEDDTEEITWQNFKGELTEKQQKTLEKVHKRQEKLANLRKENDAIQAKEISQGGLTQGQQTQIARNEQRMAQLLDELENMEETLNESIREAIIGRTGKSRGGKKTLQNEDDEDDPSDDEFYDRTSKLKEKKKKKEAGQVVETAETLLEKKSSISKEIEGVRLLMKAEEEQDKQQDMVNKETESLDPLDKFMTAISTSIEQDRTARLQKELESLSKDLERVERLLKLADPMGDASKKWELRQTPESLTAATDLAQKIDRRIFPKKDNAEELSSSTDKKDDSVSNDGQSQTSDKQDKENTPDLRPLDPPVRLGAPLLKQESEEKPVERYGRESDNAAGFISYKDRKKDREENKSKESFRREDRAPTVIESREVEATTEADKDVADTVALLLKHKRGLAEGDTQTAGSALESSQQPLKKKKIYGPAKPSYMTDAEEKESWVPPAGQTGDGRTALNEKYGY</sequence>
<feature type="compositionally biased region" description="Polar residues" evidence="2">
    <location>
        <begin position="207"/>
        <end position="223"/>
    </location>
</feature>
<dbReference type="PROSITE" id="PS50006">
    <property type="entry name" value="FHA_DOMAIN"/>
    <property type="match status" value="1"/>
</dbReference>
<reference evidence="4 5" key="1">
    <citation type="submission" date="2024-09" db="EMBL/GenBank/DDBJ databases">
        <title>Chromosome-scale assembly of Riccia sorocarpa.</title>
        <authorList>
            <person name="Paukszto L."/>
        </authorList>
    </citation>
    <scope>NUCLEOTIDE SEQUENCE [LARGE SCALE GENOMIC DNA]</scope>
    <source>
        <strain evidence="4">LP-2024</strain>
        <tissue evidence="4">Aerial parts of the thallus</tissue>
    </source>
</reference>
<evidence type="ECO:0000256" key="2">
    <source>
        <dbReference type="SAM" id="MobiDB-lite"/>
    </source>
</evidence>
<dbReference type="InterPro" id="IPR050923">
    <property type="entry name" value="Cell_Proc_Reg/RNA_Proc"/>
</dbReference>
<evidence type="ECO:0000259" key="3">
    <source>
        <dbReference type="PROSITE" id="PS50006"/>
    </source>
</evidence>
<dbReference type="CDD" id="cd22677">
    <property type="entry name" value="FHA_Kanadaptin"/>
    <property type="match status" value="1"/>
</dbReference>
<feature type="coiled-coil region" evidence="1">
    <location>
        <begin position="445"/>
        <end position="507"/>
    </location>
</feature>
<feature type="compositionally biased region" description="Basic and acidic residues" evidence="2">
    <location>
        <begin position="36"/>
        <end position="47"/>
    </location>
</feature>
<dbReference type="FunFam" id="2.60.200.20:FF:000053">
    <property type="entry name" value="Os06g0275900 protein"/>
    <property type="match status" value="1"/>
</dbReference>
<protein>
    <recommendedName>
        <fullName evidence="3">FHA domain-containing protein</fullName>
    </recommendedName>
</protein>
<feature type="region of interest" description="Disordered" evidence="2">
    <location>
        <begin position="76"/>
        <end position="244"/>
    </location>
</feature>
<accession>A0ABD3GT83</accession>
<gene>
    <name evidence="4" type="ORF">R1sor_024261</name>
</gene>
<feature type="compositionally biased region" description="Basic and acidic residues" evidence="2">
    <location>
        <begin position="708"/>
        <end position="720"/>
    </location>
</feature>
<feature type="coiled-coil region" evidence="1">
    <location>
        <begin position="580"/>
        <end position="640"/>
    </location>
</feature>
<dbReference type="SMART" id="SM00240">
    <property type="entry name" value="FHA"/>
    <property type="match status" value="1"/>
</dbReference>
<feature type="compositionally biased region" description="Basic and acidic residues" evidence="2">
    <location>
        <begin position="157"/>
        <end position="183"/>
    </location>
</feature>
<comment type="caution">
    <text evidence="4">The sequence shown here is derived from an EMBL/GenBank/DDBJ whole genome shotgun (WGS) entry which is preliminary data.</text>
</comment>
<keyword evidence="1" id="KW-0175">Coiled coil</keyword>
<dbReference type="InterPro" id="IPR008984">
    <property type="entry name" value="SMAD_FHA_dom_sf"/>
</dbReference>
<dbReference type="EMBL" id="JBJQOH010000007">
    <property type="protein sequence ID" value="KAL3681305.1"/>
    <property type="molecule type" value="Genomic_DNA"/>
</dbReference>
<dbReference type="Pfam" id="PF00498">
    <property type="entry name" value="FHA"/>
    <property type="match status" value="1"/>
</dbReference>
<feature type="compositionally biased region" description="Acidic residues" evidence="2">
    <location>
        <begin position="525"/>
        <end position="537"/>
    </location>
</feature>
<evidence type="ECO:0000313" key="5">
    <source>
        <dbReference type="Proteomes" id="UP001633002"/>
    </source>
</evidence>
<feature type="region of interest" description="Disordered" evidence="2">
    <location>
        <begin position="811"/>
        <end position="874"/>
    </location>
</feature>
<feature type="region of interest" description="Disordered" evidence="2">
    <location>
        <begin position="643"/>
        <end position="794"/>
    </location>
</feature>
<feature type="domain" description="FHA" evidence="3">
    <location>
        <begin position="281"/>
        <end position="331"/>
    </location>
</feature>
<dbReference type="AlphaFoldDB" id="A0ABD3GT83"/>
<proteinExistence type="predicted"/>
<dbReference type="PANTHER" id="PTHR23308">
    <property type="entry name" value="NUCLEAR INHIBITOR OF PROTEIN PHOSPHATASE-1"/>
    <property type="match status" value="1"/>
</dbReference>
<evidence type="ECO:0000256" key="1">
    <source>
        <dbReference type="SAM" id="Coils"/>
    </source>
</evidence>
<dbReference type="Gene3D" id="2.60.200.20">
    <property type="match status" value="1"/>
</dbReference>
<organism evidence="4 5">
    <name type="scientific">Riccia sorocarpa</name>
    <dbReference type="NCBI Taxonomy" id="122646"/>
    <lineage>
        <taxon>Eukaryota</taxon>
        <taxon>Viridiplantae</taxon>
        <taxon>Streptophyta</taxon>
        <taxon>Embryophyta</taxon>
        <taxon>Marchantiophyta</taxon>
        <taxon>Marchantiopsida</taxon>
        <taxon>Marchantiidae</taxon>
        <taxon>Marchantiales</taxon>
        <taxon>Ricciaceae</taxon>
        <taxon>Riccia</taxon>
    </lineage>
</organism>
<feature type="compositionally biased region" description="Basic and acidic residues" evidence="2">
    <location>
        <begin position="734"/>
        <end position="749"/>
    </location>
</feature>
<name>A0ABD3GT83_9MARC</name>
<dbReference type="SUPFAM" id="SSF49879">
    <property type="entry name" value="SMAD/FHA domain"/>
    <property type="match status" value="1"/>
</dbReference>
<feature type="region of interest" description="Disordered" evidence="2">
    <location>
        <begin position="1"/>
        <end position="58"/>
    </location>
</feature>
<feature type="compositionally biased region" description="Polar residues" evidence="2">
    <location>
        <begin position="816"/>
        <end position="830"/>
    </location>
</feature>
<keyword evidence="5" id="KW-1185">Reference proteome</keyword>
<feature type="region of interest" description="Disordered" evidence="2">
    <location>
        <begin position="512"/>
        <end position="556"/>
    </location>
</feature>